<protein>
    <submittedName>
        <fullName evidence="2">Caspase family protein</fullName>
    </submittedName>
</protein>
<name>A0A966G013_MICAE</name>
<feature type="domain" description="Peptidase C14 caspase" evidence="1">
    <location>
        <begin position="182"/>
        <end position="410"/>
    </location>
</feature>
<dbReference type="SUPFAM" id="SSF52129">
    <property type="entry name" value="Caspase-like"/>
    <property type="match status" value="1"/>
</dbReference>
<evidence type="ECO:0000259" key="1">
    <source>
        <dbReference type="Pfam" id="PF00656"/>
    </source>
</evidence>
<dbReference type="Gene3D" id="3.40.50.1460">
    <property type="match status" value="1"/>
</dbReference>
<accession>A0A966G013</accession>
<dbReference type="EMBL" id="JAADAI010000126">
    <property type="protein sequence ID" value="NCS57451.1"/>
    <property type="molecule type" value="Genomic_DNA"/>
</dbReference>
<dbReference type="AlphaFoldDB" id="A0A966G013"/>
<evidence type="ECO:0000313" key="3">
    <source>
        <dbReference type="Proteomes" id="UP000799330"/>
    </source>
</evidence>
<dbReference type="GO" id="GO:0004197">
    <property type="term" value="F:cysteine-type endopeptidase activity"/>
    <property type="evidence" value="ECO:0007669"/>
    <property type="project" value="InterPro"/>
</dbReference>
<dbReference type="InterPro" id="IPR029030">
    <property type="entry name" value="Caspase-like_dom_sf"/>
</dbReference>
<dbReference type="InterPro" id="IPR050452">
    <property type="entry name" value="Metacaspase"/>
</dbReference>
<dbReference type="PANTHER" id="PTHR48104:SF30">
    <property type="entry name" value="METACASPASE-1"/>
    <property type="match status" value="1"/>
</dbReference>
<reference evidence="2" key="1">
    <citation type="journal article" date="2019" name="Mol. Ecol.">
        <title>Genome evolution and host-microbiome shifts correspond with intraspecific niche divergence within harmful algal bloom-forming Microcystis aeruginosa.</title>
        <authorList>
            <person name="Jackrel S.L."/>
            <person name="White J.D."/>
            <person name="Evans J.T."/>
            <person name="Buffin K."/>
            <person name="Hayden K."/>
            <person name="Sarnelle O."/>
            <person name="Denef V.J."/>
        </authorList>
    </citation>
    <scope>NUCLEOTIDE SEQUENCE</scope>
    <source>
        <strain evidence="2">G11-04</strain>
    </source>
</reference>
<dbReference type="GO" id="GO:0005737">
    <property type="term" value="C:cytoplasm"/>
    <property type="evidence" value="ECO:0007669"/>
    <property type="project" value="TreeGrafter"/>
</dbReference>
<proteinExistence type="predicted"/>
<dbReference type="InterPro" id="IPR011600">
    <property type="entry name" value="Pept_C14_caspase"/>
</dbReference>
<organism evidence="2 3">
    <name type="scientific">Microcystis aeruginosa G11-04</name>
    <dbReference type="NCBI Taxonomy" id="2685956"/>
    <lineage>
        <taxon>Bacteria</taxon>
        <taxon>Bacillati</taxon>
        <taxon>Cyanobacteriota</taxon>
        <taxon>Cyanophyceae</taxon>
        <taxon>Oscillatoriophycideae</taxon>
        <taxon>Chroococcales</taxon>
        <taxon>Microcystaceae</taxon>
        <taxon>Microcystis</taxon>
    </lineage>
</organism>
<evidence type="ECO:0000313" key="2">
    <source>
        <dbReference type="EMBL" id="NCS57451.1"/>
    </source>
</evidence>
<dbReference type="PANTHER" id="PTHR48104">
    <property type="entry name" value="METACASPASE-4"/>
    <property type="match status" value="1"/>
</dbReference>
<dbReference type="Proteomes" id="UP000799330">
    <property type="component" value="Unassembled WGS sequence"/>
</dbReference>
<dbReference type="GO" id="GO:0006508">
    <property type="term" value="P:proteolysis"/>
    <property type="evidence" value="ECO:0007669"/>
    <property type="project" value="InterPro"/>
</dbReference>
<sequence length="521" mass="59590">MQEREFRILLVEHKPGWKDDILEGRIEKALSYIEQHDSCYYTLIKVETYEDAHQALSQETPYHLLITDISLGGKRKPSKQNSFKGVMLLSQAKDLNIPAIAVSNLSIKGDKFDEFFVDYEIKGFFDEADYSKELKFIDRIQKIWKTWYSHQSGKKLDEIHLKSTQIKPIPLNTPEPNMNFCALLIGVANYRHVTQLTKTTNDAQDLYDALIRNGYSPKNMNILKDGYATKDIILEQLGLLANSTGEGDTAIVFFSGHGMRIVEGSSQVEYLCPVDANLEQIKETCISSEEFTANLRKIKADRLVVFLDSCHSGGVGEPKDANLQIKKGLSEKTYNQMANGKGRVIIASCKSNEVSWEFENWENGLFTHYLLEGLNGKAANNDKEVYIMSLCDYISRNVPQQQSTQHPFIKLAAENFVIAINPEFSPKQRKTPEPNQTEIREKLLKEKEQLLGKMDLAYDRDDFQLLCRNMGVDYEDLRDNSLPLKMDHLISICQHHGKYQDLVNKVHNHPYFANQETIKTS</sequence>
<comment type="caution">
    <text evidence="2">The sequence shown here is derived from an EMBL/GenBank/DDBJ whole genome shotgun (WGS) entry which is preliminary data.</text>
</comment>
<gene>
    <name evidence="2" type="ORF">GPJ16_11035</name>
</gene>
<dbReference type="Pfam" id="PF00656">
    <property type="entry name" value="Peptidase_C14"/>
    <property type="match status" value="1"/>
</dbReference>